<accession>A0A1D7SD63</accession>
<proteinExistence type="predicted"/>
<evidence type="ECO:0000313" key="6">
    <source>
        <dbReference type="Proteomes" id="UP000223571"/>
    </source>
</evidence>
<evidence type="ECO:0000313" key="5">
    <source>
        <dbReference type="Proteomes" id="UP000221709"/>
    </source>
</evidence>
<dbReference type="Proteomes" id="UP000225178">
    <property type="component" value="Segment"/>
</dbReference>
<reference evidence="5 6" key="1">
    <citation type="journal article" date="2016" name="Environ. Microbiol.">
        <title>Genomic diversification of marine cyanophages into stable ecotypes.</title>
        <authorList>
            <person name="Marston M.F."/>
            <person name="Martiny J.B."/>
        </authorList>
    </citation>
    <scope>NUCLEOTIDE SEQUENCE [LARGE SCALE GENOMIC DNA]</scope>
    <source>
        <strain evidence="1">ES_42_0910</strain>
        <strain evidence="2">Np_20_0711</strain>
        <strain evidence="3">Np_42_0711</strain>
        <strain evidence="4">Sn_13_0910</strain>
    </source>
</reference>
<protein>
    <submittedName>
        <fullName evidence="1">Uncharacterized protein</fullName>
    </submittedName>
</protein>
<dbReference type="Proteomes" id="UP000221709">
    <property type="component" value="Segment"/>
</dbReference>
<gene>
    <name evidence="1" type="ORF">ES420910_117</name>
    <name evidence="2" type="ORF">Np200711_117</name>
    <name evidence="3" type="ORF">Np420711_117</name>
    <name evidence="4" type="ORF">Sn130910_117</name>
</gene>
<evidence type="ECO:0000313" key="1">
    <source>
        <dbReference type="EMBL" id="AOO11598.1"/>
    </source>
</evidence>
<evidence type="ECO:0000313" key="3">
    <source>
        <dbReference type="EMBL" id="AOO12299.1"/>
    </source>
</evidence>
<dbReference type="EMBL" id="KX349293">
    <property type="protein sequence ID" value="AOO12063.1"/>
    <property type="molecule type" value="Genomic_DNA"/>
</dbReference>
<dbReference type="EMBL" id="KX349296">
    <property type="protein sequence ID" value="AOO12764.1"/>
    <property type="molecule type" value="Genomic_DNA"/>
</dbReference>
<organism evidence="1 7">
    <name type="scientific">Cyanophage S-RIM44</name>
    <dbReference type="NCBI Taxonomy" id="1278485"/>
    <lineage>
        <taxon>Viruses</taxon>
        <taxon>Duplodnaviria</taxon>
        <taxon>Heunggongvirae</taxon>
        <taxon>Uroviricota</taxon>
        <taxon>Caudoviricetes</taxon>
        <taxon>Pantevenvirales</taxon>
        <taxon>Kyanoviridae</taxon>
        <taxon>Vellamovirus</taxon>
        <taxon>Vellamovirus rhodeisland44</taxon>
    </lineage>
</organism>
<dbReference type="Proteomes" id="UP000226130">
    <property type="component" value="Segment"/>
</dbReference>
<dbReference type="Proteomes" id="UP000223571">
    <property type="component" value="Segment"/>
</dbReference>
<evidence type="ECO:0000313" key="4">
    <source>
        <dbReference type="EMBL" id="AOO12764.1"/>
    </source>
</evidence>
<evidence type="ECO:0000313" key="2">
    <source>
        <dbReference type="EMBL" id="AOO12063.1"/>
    </source>
</evidence>
<keyword evidence="5" id="KW-1185">Reference proteome</keyword>
<dbReference type="EMBL" id="KX349291">
    <property type="protein sequence ID" value="AOO11598.1"/>
    <property type="molecule type" value="Genomic_DNA"/>
</dbReference>
<name>A0A1D7SD63_9CAUD</name>
<sequence length="280" mass="29736">MAQWNKDAQEYRAQDTTNFEVVMIADEDGNPLNSYGSAANIPIAAGQLAGYSSIEKFGRNPNVTTSIETIWEHGGIYEYLTTASQIFVYSASSDDGVGQTGAIKVTVQGLDENWNIISEELTVNGAGSTATFLRAYRAFITDAGSTGYNTGNIIISTQASGAGTVLADIGGDGTGSNFIGYGQTMLALYTVPAGKTAYLTQWTIGNGNYNTSSSAFLRTRLPFNGFVMTTSDTMAVSGGFHVKNYSIPLKFVEKTDIEVQAFNGGGTIISSTFNVILVDN</sequence>
<evidence type="ECO:0000313" key="7">
    <source>
        <dbReference type="Proteomes" id="UP000225178"/>
    </source>
</evidence>
<dbReference type="EMBL" id="KX349294">
    <property type="protein sequence ID" value="AOO12299.1"/>
    <property type="molecule type" value="Genomic_DNA"/>
</dbReference>